<dbReference type="PIRSF" id="PIRSF004555">
    <property type="entry name" value="UCP004555"/>
    <property type="match status" value="1"/>
</dbReference>
<dbReference type="EMBL" id="FOLL01000008">
    <property type="protein sequence ID" value="SFC30355.1"/>
    <property type="molecule type" value="Genomic_DNA"/>
</dbReference>
<dbReference type="Pfam" id="PF02575">
    <property type="entry name" value="YbaB_DNA_bd"/>
    <property type="match status" value="1"/>
</dbReference>
<gene>
    <name evidence="2" type="ORF">SAMN05421747_10814</name>
</gene>
<dbReference type="Proteomes" id="UP000199577">
    <property type="component" value="Unassembled WGS sequence"/>
</dbReference>
<evidence type="ECO:0008006" key="4">
    <source>
        <dbReference type="Google" id="ProtNLM"/>
    </source>
</evidence>
<sequence length="96" mass="10813">MFDKLFEARQKAEEIKKRMDQTIVTGEAEGGVIKVTATANKEVTNVFIDQVFLSKADKEEIEELLAVAINHAMRQADSISQAEAQAITRDLLDKYR</sequence>
<dbReference type="Gene3D" id="3.30.1310.10">
    <property type="entry name" value="Nucleoid-associated protein YbaB-like domain"/>
    <property type="match status" value="1"/>
</dbReference>
<proteinExistence type="predicted"/>
<evidence type="ECO:0000313" key="3">
    <source>
        <dbReference type="Proteomes" id="UP000199577"/>
    </source>
</evidence>
<protein>
    <recommendedName>
        <fullName evidence="4">Nucleoid-associated protein</fullName>
    </recommendedName>
</protein>
<accession>A0A1I1I2U6</accession>
<dbReference type="RefSeq" id="WP_090973440.1">
    <property type="nucleotide sequence ID" value="NZ_FOLL01000008.1"/>
</dbReference>
<dbReference type="PANTHER" id="PTHR33449:SF1">
    <property type="entry name" value="NUCLEOID-ASSOCIATED PROTEIN YBAB"/>
    <property type="match status" value="1"/>
</dbReference>
<keyword evidence="1" id="KW-0238">DNA-binding</keyword>
<keyword evidence="3" id="KW-1185">Reference proteome</keyword>
<dbReference type="GO" id="GO:0005829">
    <property type="term" value="C:cytosol"/>
    <property type="evidence" value="ECO:0007669"/>
    <property type="project" value="TreeGrafter"/>
</dbReference>
<name>A0A1I1I2U6_9SPHI</name>
<dbReference type="OrthoDB" id="770949at2"/>
<evidence type="ECO:0000313" key="2">
    <source>
        <dbReference type="EMBL" id="SFC30355.1"/>
    </source>
</evidence>
<dbReference type="AlphaFoldDB" id="A0A1I1I2U6"/>
<evidence type="ECO:0000256" key="1">
    <source>
        <dbReference type="ARBA" id="ARBA00023125"/>
    </source>
</evidence>
<dbReference type="GO" id="GO:0003677">
    <property type="term" value="F:DNA binding"/>
    <property type="evidence" value="ECO:0007669"/>
    <property type="project" value="UniProtKB-KW"/>
</dbReference>
<dbReference type="InterPro" id="IPR004401">
    <property type="entry name" value="YbaB/EbfC"/>
</dbReference>
<organism evidence="2 3">
    <name type="scientific">Parapedobacter composti</name>
    <dbReference type="NCBI Taxonomy" id="623281"/>
    <lineage>
        <taxon>Bacteria</taxon>
        <taxon>Pseudomonadati</taxon>
        <taxon>Bacteroidota</taxon>
        <taxon>Sphingobacteriia</taxon>
        <taxon>Sphingobacteriales</taxon>
        <taxon>Sphingobacteriaceae</taxon>
        <taxon>Parapedobacter</taxon>
    </lineage>
</organism>
<reference evidence="2 3" key="1">
    <citation type="submission" date="2016-10" db="EMBL/GenBank/DDBJ databases">
        <authorList>
            <person name="de Groot N.N."/>
        </authorList>
    </citation>
    <scope>NUCLEOTIDE SEQUENCE [LARGE SCALE GENOMIC DNA]</scope>
    <source>
        <strain evidence="2 3">DSM 22900</strain>
    </source>
</reference>
<dbReference type="PANTHER" id="PTHR33449">
    <property type="entry name" value="NUCLEOID-ASSOCIATED PROTEIN YBAB"/>
    <property type="match status" value="1"/>
</dbReference>
<dbReference type="SUPFAM" id="SSF82607">
    <property type="entry name" value="YbaB-like"/>
    <property type="match status" value="1"/>
</dbReference>
<dbReference type="STRING" id="623281.SAMN05421747_10814"/>
<dbReference type="InterPro" id="IPR036894">
    <property type="entry name" value="YbaB-like_sf"/>
</dbReference>